<dbReference type="Pfam" id="PF16037">
    <property type="entry name" value="DUF4790"/>
    <property type="match status" value="1"/>
</dbReference>
<accession>A0A3B0KJZ1</accession>
<proteinExistence type="predicted"/>
<reference evidence="2" key="1">
    <citation type="submission" date="2018-01" db="EMBL/GenBank/DDBJ databases">
        <authorList>
            <person name="Alioto T."/>
            <person name="Alioto T."/>
        </authorList>
    </citation>
    <scope>NUCLEOTIDE SEQUENCE [LARGE SCALE GENOMIC DNA]</scope>
</reference>
<name>A0A3B0KJZ1_DROGU</name>
<evidence type="ECO:0000313" key="1">
    <source>
        <dbReference type="EMBL" id="SPP84088.1"/>
    </source>
</evidence>
<gene>
    <name evidence="1" type="ORF">DGUA_6G016602</name>
</gene>
<dbReference type="InterPro" id="IPR032004">
    <property type="entry name" value="DUF4790"/>
</dbReference>
<dbReference type="EMBL" id="OUUW01000008">
    <property type="protein sequence ID" value="SPP84088.1"/>
    <property type="molecule type" value="Genomic_DNA"/>
</dbReference>
<organism evidence="1 2">
    <name type="scientific">Drosophila guanche</name>
    <name type="common">Fruit fly</name>
    <dbReference type="NCBI Taxonomy" id="7266"/>
    <lineage>
        <taxon>Eukaryota</taxon>
        <taxon>Metazoa</taxon>
        <taxon>Ecdysozoa</taxon>
        <taxon>Arthropoda</taxon>
        <taxon>Hexapoda</taxon>
        <taxon>Insecta</taxon>
        <taxon>Pterygota</taxon>
        <taxon>Neoptera</taxon>
        <taxon>Endopterygota</taxon>
        <taxon>Diptera</taxon>
        <taxon>Brachycera</taxon>
        <taxon>Muscomorpha</taxon>
        <taxon>Ephydroidea</taxon>
        <taxon>Drosophilidae</taxon>
        <taxon>Drosophila</taxon>
        <taxon>Sophophora</taxon>
    </lineage>
</organism>
<dbReference type="AlphaFoldDB" id="A0A3B0KJZ1"/>
<evidence type="ECO:0000313" key="2">
    <source>
        <dbReference type="Proteomes" id="UP000268350"/>
    </source>
</evidence>
<protein>
    <submittedName>
        <fullName evidence="1">Uncharacterized protein</fullName>
    </submittedName>
</protein>
<keyword evidence="2" id="KW-1185">Reference proteome</keyword>
<dbReference type="Proteomes" id="UP000268350">
    <property type="component" value="Unassembled WGS sequence"/>
</dbReference>
<dbReference type="STRING" id="7266.A0A3B0KJZ1"/>
<dbReference type="OrthoDB" id="7675754at2759"/>
<sequence>MDSELRCKVTSIKSIYSDQSRQGEVQFHYSTLIYTRIPLTIYPNSSHINRKIHLFAAKMDSRETIVVRKTMGVRQTMDPVSLRYSRLWSSTFTIDENVTCGFPYMAHRHPQDKLLIVPGFQDVPEEVFDPKFTPPYCDDREMFIDPNYETFPVPLNVRCLERYGEAKRLYNRQLNRELKKLIENQPTADCAWQFVRTLSYSSLWPPLHTREELKLFEREFCKLSPEEKRNYDQIMKTTFT</sequence>